<dbReference type="EMBL" id="NQWI01000151">
    <property type="protein sequence ID" value="PDW01161.1"/>
    <property type="molecule type" value="Genomic_DNA"/>
</dbReference>
<name>A0A2A6REI8_9CHLR</name>
<evidence type="ECO:0000313" key="2">
    <source>
        <dbReference type="Proteomes" id="UP000220527"/>
    </source>
</evidence>
<keyword evidence="2" id="KW-1185">Reference proteome</keyword>
<sequence>MSICLIDTGVLCNLLRVPHRDQRHDEALRQLKAYIEADITLLLPVAAIIETGNHIAQQGDGHIRRATASKFITQVQHALDGTAPWVATPSFDVQLVRGYLAAFPDHAMRGIGMGDLSIIKEFERQCILHRMRRIFIWSYDRDLIGYDRMP</sequence>
<proteinExistence type="predicted"/>
<dbReference type="RefSeq" id="WP_097645773.1">
    <property type="nucleotide sequence ID" value="NZ_NQWI01000151.1"/>
</dbReference>
<dbReference type="SUPFAM" id="SSF88723">
    <property type="entry name" value="PIN domain-like"/>
    <property type="match status" value="1"/>
</dbReference>
<dbReference type="OrthoDB" id="158697at2"/>
<organism evidence="1 2">
    <name type="scientific">Candidatus Viridilinea mediisalina</name>
    <dbReference type="NCBI Taxonomy" id="2024553"/>
    <lineage>
        <taxon>Bacteria</taxon>
        <taxon>Bacillati</taxon>
        <taxon>Chloroflexota</taxon>
        <taxon>Chloroflexia</taxon>
        <taxon>Chloroflexales</taxon>
        <taxon>Chloroflexineae</taxon>
        <taxon>Oscillochloridaceae</taxon>
        <taxon>Candidatus Viridilinea</taxon>
    </lineage>
</organism>
<evidence type="ECO:0000313" key="1">
    <source>
        <dbReference type="EMBL" id="PDW01161.1"/>
    </source>
</evidence>
<evidence type="ECO:0008006" key="3">
    <source>
        <dbReference type="Google" id="ProtNLM"/>
    </source>
</evidence>
<dbReference type="InterPro" id="IPR029060">
    <property type="entry name" value="PIN-like_dom_sf"/>
</dbReference>
<gene>
    <name evidence="1" type="ORF">CJ255_19570</name>
</gene>
<dbReference type="AlphaFoldDB" id="A0A2A6REI8"/>
<accession>A0A2A6REI8</accession>
<reference evidence="2" key="1">
    <citation type="submission" date="2017-08" db="EMBL/GenBank/DDBJ databases">
        <authorList>
            <person name="Grouzdev D.S."/>
            <person name="Gaisin V.A."/>
            <person name="Rysina M.S."/>
            <person name="Gorlenko V.M."/>
        </authorList>
    </citation>
    <scope>NUCLEOTIDE SEQUENCE [LARGE SCALE GENOMIC DNA]</scope>
    <source>
        <strain evidence="2">Kir15-3F</strain>
    </source>
</reference>
<comment type="caution">
    <text evidence="1">The sequence shown here is derived from an EMBL/GenBank/DDBJ whole genome shotgun (WGS) entry which is preliminary data.</text>
</comment>
<protein>
    <recommendedName>
        <fullName evidence="3">PIN domain-containing protein</fullName>
    </recommendedName>
</protein>
<dbReference type="Proteomes" id="UP000220527">
    <property type="component" value="Unassembled WGS sequence"/>
</dbReference>